<evidence type="ECO:0008006" key="3">
    <source>
        <dbReference type="Google" id="ProtNLM"/>
    </source>
</evidence>
<protein>
    <recommendedName>
        <fullName evidence="3">Cellulase</fullName>
    </recommendedName>
</protein>
<comment type="caution">
    <text evidence="1">The sequence shown here is derived from an EMBL/GenBank/DDBJ whole genome shotgun (WGS) entry which is preliminary data.</text>
</comment>
<organism evidence="1 2">
    <name type="scientific">Prorocentrum cordatum</name>
    <dbReference type="NCBI Taxonomy" id="2364126"/>
    <lineage>
        <taxon>Eukaryota</taxon>
        <taxon>Sar</taxon>
        <taxon>Alveolata</taxon>
        <taxon>Dinophyceae</taxon>
        <taxon>Prorocentrales</taxon>
        <taxon>Prorocentraceae</taxon>
        <taxon>Prorocentrum</taxon>
    </lineage>
</organism>
<dbReference type="Proteomes" id="UP001189429">
    <property type="component" value="Unassembled WGS sequence"/>
</dbReference>
<gene>
    <name evidence="1" type="ORF">PCOR1329_LOCUS30980</name>
</gene>
<evidence type="ECO:0000313" key="1">
    <source>
        <dbReference type="EMBL" id="CAK0833211.1"/>
    </source>
</evidence>
<sequence length="243" mass="25529">MTPGSLARWPGVDPVTPEDGTCQCDAPTADDTWQPGEMGTVAACKGGQMGCCTKDGGLPCGPQPGVDPVTPEDGTCQCDAPTADDTWQPGEMGTVAACKGGQMGCCTKDGGLPCGPQPGVDPVTPEESSKPYDCEAGYSNWEAGWSEDKKSWCCSNEQKGCPETTTPPAPPSEPYDCNAGYSNWEAGWSPDKKEWCCANKSMGCAEAASKPFDCDAGYSNWEAGWSEDKKGWCCTNEQKGCPK</sequence>
<evidence type="ECO:0000313" key="2">
    <source>
        <dbReference type="Proteomes" id="UP001189429"/>
    </source>
</evidence>
<reference evidence="1" key="1">
    <citation type="submission" date="2023-10" db="EMBL/GenBank/DDBJ databases">
        <authorList>
            <person name="Chen Y."/>
            <person name="Shah S."/>
            <person name="Dougan E. K."/>
            <person name="Thang M."/>
            <person name="Chan C."/>
        </authorList>
    </citation>
    <scope>NUCLEOTIDE SEQUENCE [LARGE SCALE GENOMIC DNA]</scope>
</reference>
<keyword evidence="2" id="KW-1185">Reference proteome</keyword>
<accession>A0ABN9SN24</accession>
<dbReference type="EMBL" id="CAUYUJ010012080">
    <property type="protein sequence ID" value="CAK0833211.1"/>
    <property type="molecule type" value="Genomic_DNA"/>
</dbReference>
<proteinExistence type="predicted"/>
<name>A0ABN9SN24_9DINO</name>